<evidence type="ECO:0000256" key="1">
    <source>
        <dbReference type="ARBA" id="ARBA00008490"/>
    </source>
</evidence>
<dbReference type="InterPro" id="IPR018635">
    <property type="entry name" value="UPF0319"/>
</dbReference>
<evidence type="ECO:0000313" key="3">
    <source>
        <dbReference type="EMBL" id="MFC3152152.1"/>
    </source>
</evidence>
<proteinExistence type="inferred from homology"/>
<accession>A0ABV7HKF6</accession>
<dbReference type="Proteomes" id="UP001595476">
    <property type="component" value="Unassembled WGS sequence"/>
</dbReference>
<sequence>MIRLFLLSVSALVLSGCVTTGGPLHYYKGDKKADDQLVTVVLPEEVDVVAVNNRKRALPLVRGKTYQVKLLPGLNELVLEYDTIWELDSDSHENVTSDVVMVSQVMKAGEVYTISVPKFDTLNAAKTFAKNFKVELVKQSTGEKVVSKPARYGVVSNVPMNQLISNVEAGVTGESEVVVHGLEDRKHQAAGLYSPLQNLRYWWREASEQERELFEDWMVTVD</sequence>
<protein>
    <submittedName>
        <fullName evidence="3">DUF2057 family protein</fullName>
    </submittedName>
</protein>
<dbReference type="PANTHER" id="PTHR38108">
    <property type="entry name" value="UPF0319 PROTEIN YCCT"/>
    <property type="match status" value="1"/>
</dbReference>
<keyword evidence="4" id="KW-1185">Reference proteome</keyword>
<comment type="caution">
    <text evidence="3">The sequence shown here is derived from an EMBL/GenBank/DDBJ whole genome shotgun (WGS) entry which is preliminary data.</text>
</comment>
<dbReference type="Pfam" id="PF09829">
    <property type="entry name" value="DUF2057"/>
    <property type="match status" value="1"/>
</dbReference>
<dbReference type="PANTHER" id="PTHR38108:SF1">
    <property type="entry name" value="UPF0319 PROTEIN YCCT"/>
    <property type="match status" value="1"/>
</dbReference>
<comment type="similarity">
    <text evidence="1">Belongs to the UPF0319 family.</text>
</comment>
<dbReference type="RefSeq" id="WP_386721998.1">
    <property type="nucleotide sequence ID" value="NZ_JBHRSZ010000006.1"/>
</dbReference>
<dbReference type="PROSITE" id="PS51257">
    <property type="entry name" value="PROKAR_LIPOPROTEIN"/>
    <property type="match status" value="1"/>
</dbReference>
<evidence type="ECO:0000256" key="2">
    <source>
        <dbReference type="ARBA" id="ARBA00022729"/>
    </source>
</evidence>
<keyword evidence="2" id="KW-0732">Signal</keyword>
<reference evidence="4" key="1">
    <citation type="journal article" date="2019" name="Int. J. Syst. Evol. Microbiol.">
        <title>The Global Catalogue of Microorganisms (GCM) 10K type strain sequencing project: providing services to taxonomists for standard genome sequencing and annotation.</title>
        <authorList>
            <consortium name="The Broad Institute Genomics Platform"/>
            <consortium name="The Broad Institute Genome Sequencing Center for Infectious Disease"/>
            <person name="Wu L."/>
            <person name="Ma J."/>
        </authorList>
    </citation>
    <scope>NUCLEOTIDE SEQUENCE [LARGE SCALE GENOMIC DNA]</scope>
    <source>
        <strain evidence="4">KCTC 52438</strain>
    </source>
</reference>
<dbReference type="EMBL" id="JBHRSZ010000006">
    <property type="protein sequence ID" value="MFC3152152.1"/>
    <property type="molecule type" value="Genomic_DNA"/>
</dbReference>
<gene>
    <name evidence="3" type="ORF">ACFOEK_14020</name>
</gene>
<evidence type="ECO:0000313" key="4">
    <source>
        <dbReference type="Proteomes" id="UP001595476"/>
    </source>
</evidence>
<name>A0ABV7HKF6_9GAMM</name>
<organism evidence="3 4">
    <name type="scientific">Litoribrevibacter euphylliae</name>
    <dbReference type="NCBI Taxonomy" id="1834034"/>
    <lineage>
        <taxon>Bacteria</taxon>
        <taxon>Pseudomonadati</taxon>
        <taxon>Pseudomonadota</taxon>
        <taxon>Gammaproteobacteria</taxon>
        <taxon>Oceanospirillales</taxon>
        <taxon>Oceanospirillaceae</taxon>
        <taxon>Litoribrevibacter</taxon>
    </lineage>
</organism>